<evidence type="ECO:0000313" key="2">
    <source>
        <dbReference type="EnsemblMetazoa" id="XP_050512487.1"/>
    </source>
</evidence>
<feature type="compositionally biased region" description="Basic residues" evidence="1">
    <location>
        <begin position="760"/>
        <end position="777"/>
    </location>
</feature>
<name>A0ABM5KQM2_DIAVI</name>
<sequence>MPMKFSDDVEKTSLVHIEALWNFLISNNFGKRLFEIKMSRPMNMLRTRRKDCNVKPNRRDNNRATRLDRKSSRGMIYENEELRLKTININAEVESRQSDIKKLKKENEMLKKGLWYLRDEYDKLEKLIKDKKLDFSSSSTTGSTSSDSESYSSYSEDGEEVETTQNMKNVQRTNLKNLQDQFDHLSVVTEETSAENSDLHSNRASLNQDHWTNCEDILKPDQSYPEFRSLAKSPTLPMSDNVPVNFFSPIRSSKSYDGIKEQCDEVIYPGEIYNNQFRNSTGSMLDPTVEINNEINNESNYVSNRIVKTNATNFYQNMVLVAKTASSPEIQVSGLEKSATDLLVKLDNQNFNDTPLVFSNTPSQSTFSNGGNLEELLQDIESISQEILKISNLQKAARHPPAEYGYPEDSYYRQGENLQIYNGKEPDDRAFKSELNVVLVPKPMPLIGLDKYKNVQRSMENLQTKIPDDANTPQLHLMLSQPPIIPVDATNISNNTPSGLGSAQILDPGVFQNQEIERNPFFFGNFKDNYVNADHFSMRYNPDNFLITNDNTQEMETNKFNPENVIRNDQPQNFRAENKQIGEIDKSNQQSGSKTNLLDLTSSEHVSSENDEKLKSKTEKQEEKNSKKTEEPIPKPKSSKLSIRKKVSIHLKGKKEKNKLSYSSDSSIPKTPNERRSSILDVRFNDKDKIVHQKTPSLETQKSITETNNEPKTPSSSESKNSSDKKSDKKETGSDKKSRKSTSISPDRKHVQLKEEGQSKKHKKHRKAERSRQRRHSNAADQRMIRERSFSICTDRSNILEHRLGLGFGSNLYFDDFSDRERTNSLSSCDTAEHRRKMSTLPNVALSGKVPWCGCWGNGCL</sequence>
<feature type="region of interest" description="Disordered" evidence="1">
    <location>
        <begin position="135"/>
        <end position="164"/>
    </location>
</feature>
<feature type="compositionally biased region" description="Basic and acidic residues" evidence="1">
    <location>
        <begin position="606"/>
        <end position="634"/>
    </location>
</feature>
<evidence type="ECO:0000313" key="3">
    <source>
        <dbReference type="Proteomes" id="UP001652700"/>
    </source>
</evidence>
<feature type="compositionally biased region" description="Basic and acidic residues" evidence="1">
    <location>
        <begin position="721"/>
        <end position="736"/>
    </location>
</feature>
<keyword evidence="3" id="KW-1185">Reference proteome</keyword>
<reference evidence="2" key="1">
    <citation type="submission" date="2025-05" db="UniProtKB">
        <authorList>
            <consortium name="EnsemblMetazoa"/>
        </authorList>
    </citation>
    <scope>IDENTIFICATION</scope>
</reference>
<feature type="compositionally biased region" description="Low complexity" evidence="1">
    <location>
        <begin position="708"/>
        <end position="720"/>
    </location>
</feature>
<feature type="compositionally biased region" description="Basic and acidic residues" evidence="1">
    <location>
        <begin position="672"/>
        <end position="691"/>
    </location>
</feature>
<feature type="region of interest" description="Disordered" evidence="1">
    <location>
        <begin position="581"/>
        <end position="783"/>
    </location>
</feature>
<dbReference type="EnsemblMetazoa" id="XM_050656530.1">
    <property type="protein sequence ID" value="XP_050512487.1"/>
    <property type="gene ID" value="LOC126888355"/>
</dbReference>
<accession>A0ABM5KQM2</accession>
<protein>
    <submittedName>
        <fullName evidence="2">Uncharacterized protein</fullName>
    </submittedName>
</protein>
<feature type="compositionally biased region" description="Polar residues" evidence="1">
    <location>
        <begin position="694"/>
        <end position="707"/>
    </location>
</feature>
<dbReference type="GeneID" id="126888355"/>
<evidence type="ECO:0000256" key="1">
    <source>
        <dbReference type="SAM" id="MobiDB-lite"/>
    </source>
</evidence>
<organism evidence="2 3">
    <name type="scientific">Diabrotica virgifera virgifera</name>
    <name type="common">western corn rootworm</name>
    <dbReference type="NCBI Taxonomy" id="50390"/>
    <lineage>
        <taxon>Eukaryota</taxon>
        <taxon>Metazoa</taxon>
        <taxon>Ecdysozoa</taxon>
        <taxon>Arthropoda</taxon>
        <taxon>Hexapoda</taxon>
        <taxon>Insecta</taxon>
        <taxon>Pterygota</taxon>
        <taxon>Neoptera</taxon>
        <taxon>Endopterygota</taxon>
        <taxon>Coleoptera</taxon>
        <taxon>Polyphaga</taxon>
        <taxon>Cucujiformia</taxon>
        <taxon>Chrysomeloidea</taxon>
        <taxon>Chrysomelidae</taxon>
        <taxon>Galerucinae</taxon>
        <taxon>Diabroticina</taxon>
        <taxon>Diabroticites</taxon>
        <taxon>Diabrotica</taxon>
    </lineage>
</organism>
<feature type="compositionally biased region" description="Polar residues" evidence="1">
    <location>
        <begin position="587"/>
        <end position="605"/>
    </location>
</feature>
<proteinExistence type="predicted"/>
<dbReference type="RefSeq" id="XP_050512487.1">
    <property type="nucleotide sequence ID" value="XM_050656530.1"/>
</dbReference>
<feature type="compositionally biased region" description="Low complexity" evidence="1">
    <location>
        <begin position="136"/>
        <end position="155"/>
    </location>
</feature>
<feature type="compositionally biased region" description="Basic and acidic residues" evidence="1">
    <location>
        <begin position="746"/>
        <end position="759"/>
    </location>
</feature>
<dbReference type="Proteomes" id="UP001652700">
    <property type="component" value="Unplaced"/>
</dbReference>
<feature type="compositionally biased region" description="Polar residues" evidence="1">
    <location>
        <begin position="660"/>
        <end position="670"/>
    </location>
</feature>
<feature type="compositionally biased region" description="Basic residues" evidence="1">
    <location>
        <begin position="642"/>
        <end position="657"/>
    </location>
</feature>